<reference evidence="3" key="1">
    <citation type="submission" date="2023-06" db="EMBL/GenBank/DDBJ databases">
        <authorList>
            <person name="Delattre M."/>
        </authorList>
    </citation>
    <scope>NUCLEOTIDE SEQUENCE</scope>
    <source>
        <strain evidence="3">AF72</strain>
    </source>
</reference>
<dbReference type="Proteomes" id="UP001177023">
    <property type="component" value="Unassembled WGS sequence"/>
</dbReference>
<evidence type="ECO:0000313" key="3">
    <source>
        <dbReference type="EMBL" id="CAJ0580137.1"/>
    </source>
</evidence>
<accession>A0AA36D5D6</accession>
<feature type="signal peptide" evidence="2">
    <location>
        <begin position="1"/>
        <end position="18"/>
    </location>
</feature>
<evidence type="ECO:0000313" key="4">
    <source>
        <dbReference type="Proteomes" id="UP001177023"/>
    </source>
</evidence>
<keyword evidence="4" id="KW-1185">Reference proteome</keyword>
<evidence type="ECO:0008006" key="5">
    <source>
        <dbReference type="Google" id="ProtNLM"/>
    </source>
</evidence>
<dbReference type="AlphaFoldDB" id="A0AA36D5D6"/>
<feature type="chain" id="PRO_5041406175" description="Secreted protein" evidence="2">
    <location>
        <begin position="19"/>
        <end position="86"/>
    </location>
</feature>
<feature type="non-terminal residue" evidence="3">
    <location>
        <position position="1"/>
    </location>
</feature>
<evidence type="ECO:0000256" key="2">
    <source>
        <dbReference type="SAM" id="SignalP"/>
    </source>
</evidence>
<gene>
    <name evidence="3" type="ORF">MSPICULIGERA_LOCUS18339</name>
</gene>
<protein>
    <recommendedName>
        <fullName evidence="5">Secreted protein</fullName>
    </recommendedName>
</protein>
<evidence type="ECO:0000256" key="1">
    <source>
        <dbReference type="SAM" id="MobiDB-lite"/>
    </source>
</evidence>
<feature type="region of interest" description="Disordered" evidence="1">
    <location>
        <begin position="62"/>
        <end position="86"/>
    </location>
</feature>
<organism evidence="3 4">
    <name type="scientific">Mesorhabditis spiculigera</name>
    <dbReference type="NCBI Taxonomy" id="96644"/>
    <lineage>
        <taxon>Eukaryota</taxon>
        <taxon>Metazoa</taxon>
        <taxon>Ecdysozoa</taxon>
        <taxon>Nematoda</taxon>
        <taxon>Chromadorea</taxon>
        <taxon>Rhabditida</taxon>
        <taxon>Rhabditina</taxon>
        <taxon>Rhabditomorpha</taxon>
        <taxon>Rhabditoidea</taxon>
        <taxon>Rhabditidae</taxon>
        <taxon>Mesorhabditinae</taxon>
        <taxon>Mesorhabditis</taxon>
    </lineage>
</organism>
<dbReference type="EMBL" id="CATQJA010002659">
    <property type="protein sequence ID" value="CAJ0580137.1"/>
    <property type="molecule type" value="Genomic_DNA"/>
</dbReference>
<proteinExistence type="predicted"/>
<sequence length="86" mass="9828">MRGLAMIFFLSIFGLTLANPRHKRNPEVHRNCYYSPVACYFGPKPRKQNPPQIQRRLRIGTKRPRWGPGGVAGLETDPKIPSFGKH</sequence>
<name>A0AA36D5D6_9BILA</name>
<keyword evidence="2" id="KW-0732">Signal</keyword>
<comment type="caution">
    <text evidence="3">The sequence shown here is derived from an EMBL/GenBank/DDBJ whole genome shotgun (WGS) entry which is preliminary data.</text>
</comment>